<dbReference type="PROSITE" id="PS00018">
    <property type="entry name" value="EF_HAND_1"/>
    <property type="match status" value="1"/>
</dbReference>
<sequence length="346" mass="37819">MYPRLIGEKRGETISEKTTLSTPDQDSNPNLTVTVSPVYCKIDALDYSTINAGGVSSLVQHESSALDHEATEKKRKSGVKKSDIPEGVKKDPSEVDATDARKDSVSAELASSRKGSSAIEGSSDGKSLLGADIIPAKLEDVAPPPPEETSGAARRASGAVTSQPRPSAFELFDLNGDGLIDLQDLKHTFITLGQNDVTDGEIMKMLSEASEPLDFDSFVNLLGFKTVELDPQEVLLEALSKWDYESNGLISEERIKHDLMTWGDKFTTKEEKPPPVHPTEIRTSISPSSAVELQHDKRVEIALEDAPLYVNKNTGDGMIDYVKFCKNLCGLRKKTRDPTVEDFMKH</sequence>
<dbReference type="GO" id="GO:0005509">
    <property type="term" value="F:calcium ion binding"/>
    <property type="evidence" value="ECO:0007669"/>
    <property type="project" value="InterPro"/>
</dbReference>
<keyword evidence="1" id="KW-0677">Repeat</keyword>
<dbReference type="InterPro" id="IPR011992">
    <property type="entry name" value="EF-hand-dom_pair"/>
</dbReference>
<dbReference type="AlphaFoldDB" id="A0A7R9P914"/>
<feature type="compositionally biased region" description="Polar residues" evidence="3">
    <location>
        <begin position="16"/>
        <end position="31"/>
    </location>
</feature>
<evidence type="ECO:0000256" key="1">
    <source>
        <dbReference type="ARBA" id="ARBA00022737"/>
    </source>
</evidence>
<evidence type="ECO:0000259" key="4">
    <source>
        <dbReference type="PROSITE" id="PS50222"/>
    </source>
</evidence>
<evidence type="ECO:0000256" key="2">
    <source>
        <dbReference type="ARBA" id="ARBA00022837"/>
    </source>
</evidence>
<dbReference type="PROSITE" id="PS50222">
    <property type="entry name" value="EF_HAND_2"/>
    <property type="match status" value="1"/>
</dbReference>
<dbReference type="SUPFAM" id="SSF47473">
    <property type="entry name" value="EF-hand"/>
    <property type="match status" value="1"/>
</dbReference>
<feature type="region of interest" description="Disordered" evidence="3">
    <location>
        <begin position="138"/>
        <end position="164"/>
    </location>
</feature>
<reference evidence="5" key="1">
    <citation type="submission" date="2020-11" db="EMBL/GenBank/DDBJ databases">
        <authorList>
            <person name="Tran Van P."/>
        </authorList>
    </citation>
    <scope>NUCLEOTIDE SEQUENCE</scope>
</reference>
<accession>A0A7R9P914</accession>
<dbReference type="InterPro" id="IPR018247">
    <property type="entry name" value="EF_Hand_1_Ca_BS"/>
</dbReference>
<feature type="domain" description="EF-hand" evidence="4">
    <location>
        <begin position="168"/>
        <end position="195"/>
    </location>
</feature>
<feature type="compositionally biased region" description="Basic and acidic residues" evidence="3">
    <location>
        <begin position="80"/>
        <end position="105"/>
    </location>
</feature>
<keyword evidence="2" id="KW-0106">Calcium</keyword>
<proteinExistence type="predicted"/>
<feature type="region of interest" description="Disordered" evidence="3">
    <location>
        <begin position="63"/>
        <end position="124"/>
    </location>
</feature>
<protein>
    <submittedName>
        <fullName evidence="5">(California timema) hypothetical protein</fullName>
    </submittedName>
</protein>
<dbReference type="InterPro" id="IPR050403">
    <property type="entry name" value="Myosin_RLC"/>
</dbReference>
<dbReference type="PANTHER" id="PTHR23049">
    <property type="entry name" value="MYOSIN REGULATORY LIGHT CHAIN 2"/>
    <property type="match status" value="1"/>
</dbReference>
<evidence type="ECO:0000256" key="3">
    <source>
        <dbReference type="SAM" id="MobiDB-lite"/>
    </source>
</evidence>
<dbReference type="EMBL" id="OE182120">
    <property type="protein sequence ID" value="CAD7574143.1"/>
    <property type="molecule type" value="Genomic_DNA"/>
</dbReference>
<name>A0A7R9P914_TIMCA</name>
<feature type="region of interest" description="Disordered" evidence="3">
    <location>
        <begin position="1"/>
        <end position="31"/>
    </location>
</feature>
<feature type="compositionally biased region" description="Basic and acidic residues" evidence="3">
    <location>
        <begin position="1"/>
        <end position="15"/>
    </location>
</feature>
<organism evidence="5">
    <name type="scientific">Timema californicum</name>
    <name type="common">California timema</name>
    <name type="synonym">Walking stick</name>
    <dbReference type="NCBI Taxonomy" id="61474"/>
    <lineage>
        <taxon>Eukaryota</taxon>
        <taxon>Metazoa</taxon>
        <taxon>Ecdysozoa</taxon>
        <taxon>Arthropoda</taxon>
        <taxon>Hexapoda</taxon>
        <taxon>Insecta</taxon>
        <taxon>Pterygota</taxon>
        <taxon>Neoptera</taxon>
        <taxon>Polyneoptera</taxon>
        <taxon>Phasmatodea</taxon>
        <taxon>Timematodea</taxon>
        <taxon>Timematoidea</taxon>
        <taxon>Timematidae</taxon>
        <taxon>Timema</taxon>
    </lineage>
</organism>
<evidence type="ECO:0000313" key="5">
    <source>
        <dbReference type="EMBL" id="CAD7574143.1"/>
    </source>
</evidence>
<gene>
    <name evidence="5" type="ORF">TCMB3V08_LOCUS6763</name>
</gene>
<dbReference type="Gene3D" id="1.10.238.10">
    <property type="entry name" value="EF-hand"/>
    <property type="match status" value="1"/>
</dbReference>
<dbReference type="InterPro" id="IPR002048">
    <property type="entry name" value="EF_hand_dom"/>
</dbReference>